<keyword evidence="2" id="KW-1185">Reference proteome</keyword>
<evidence type="ECO:0008006" key="3">
    <source>
        <dbReference type="Google" id="ProtNLM"/>
    </source>
</evidence>
<evidence type="ECO:0000313" key="1">
    <source>
        <dbReference type="EMBL" id="MCK9878757.1"/>
    </source>
</evidence>
<accession>A0ABT0K5H4</accession>
<proteinExistence type="predicted"/>
<comment type="caution">
    <text evidence="1">The sequence shown here is derived from an EMBL/GenBank/DDBJ whole genome shotgun (WGS) entry which is preliminary data.</text>
</comment>
<name>A0ABT0K5H4_9ACTN</name>
<gene>
    <name evidence="1" type="ORF">MXD59_23845</name>
</gene>
<protein>
    <recommendedName>
        <fullName evidence="3">Secreted protein</fullName>
    </recommendedName>
</protein>
<organism evidence="1 2">
    <name type="scientific">Frankia umida</name>
    <dbReference type="NCBI Taxonomy" id="573489"/>
    <lineage>
        <taxon>Bacteria</taxon>
        <taxon>Bacillati</taxon>
        <taxon>Actinomycetota</taxon>
        <taxon>Actinomycetes</taxon>
        <taxon>Frankiales</taxon>
        <taxon>Frankiaceae</taxon>
        <taxon>Frankia</taxon>
    </lineage>
</organism>
<reference evidence="1 2" key="1">
    <citation type="submission" date="2022-04" db="EMBL/GenBank/DDBJ databases">
        <title>Genome diversity in the genus Frankia.</title>
        <authorList>
            <person name="Carlos-Shanley C."/>
            <person name="Hahn D."/>
        </authorList>
    </citation>
    <scope>NUCLEOTIDE SEQUENCE [LARGE SCALE GENOMIC DNA]</scope>
    <source>
        <strain evidence="1 2">Ag45/Mut15</strain>
    </source>
</reference>
<sequence>MPDTHGEGTGVGEGSGVGDGSGDGLAVAAGGVRLVPETTQFAANWPVELRFQIRGVGGQAITRFVQEQDAAMHLYLIRSDLVGFQHVHPTMAADGTWTATLAAPASGLYRAYAAFTTAVDGRANRFVLSVALVVPGAAVPTPVPAPATTTVVDGYTLSLAAPQGPPRAGTTSPLTVTVSRDGQPVTDLQPYLASYAHLSAFHQNDLAFAHLHPLGPAAIGRSATGRGGPTLTFDALLPRPGAWRIYLQFRAAGQLHTAALTLTAR</sequence>
<dbReference type="RefSeq" id="WP_248826831.1">
    <property type="nucleotide sequence ID" value="NZ_JALKFT010000043.1"/>
</dbReference>
<dbReference type="EMBL" id="JALKFT010000043">
    <property type="protein sequence ID" value="MCK9878757.1"/>
    <property type="molecule type" value="Genomic_DNA"/>
</dbReference>
<evidence type="ECO:0000313" key="2">
    <source>
        <dbReference type="Proteomes" id="UP001201873"/>
    </source>
</evidence>
<dbReference type="Proteomes" id="UP001201873">
    <property type="component" value="Unassembled WGS sequence"/>
</dbReference>